<dbReference type="InterPro" id="IPR051906">
    <property type="entry name" value="TolC-like"/>
</dbReference>
<evidence type="ECO:0000256" key="3">
    <source>
        <dbReference type="ARBA" id="ARBA00022448"/>
    </source>
</evidence>
<protein>
    <submittedName>
        <fullName evidence="9">Transporter</fullName>
    </submittedName>
</protein>
<evidence type="ECO:0000256" key="8">
    <source>
        <dbReference type="SAM" id="SignalP"/>
    </source>
</evidence>
<dbReference type="EMBL" id="QEWP01000032">
    <property type="protein sequence ID" value="PWD97569.1"/>
    <property type="molecule type" value="Genomic_DNA"/>
</dbReference>
<dbReference type="GO" id="GO:0015562">
    <property type="term" value="F:efflux transmembrane transporter activity"/>
    <property type="evidence" value="ECO:0007669"/>
    <property type="project" value="InterPro"/>
</dbReference>
<comment type="similarity">
    <text evidence="2">Belongs to the outer membrane factor (OMF) (TC 1.B.17) family.</text>
</comment>
<reference evidence="9 10" key="1">
    <citation type="submission" date="2018-05" db="EMBL/GenBank/DDBJ databases">
        <title>Marinilabilia rubrum sp. nov., isolated from saltern sediment.</title>
        <authorList>
            <person name="Zhang R."/>
        </authorList>
    </citation>
    <scope>NUCLEOTIDE SEQUENCE [LARGE SCALE GENOMIC DNA]</scope>
    <source>
        <strain evidence="9 10">WTE16</strain>
    </source>
</reference>
<evidence type="ECO:0000313" key="9">
    <source>
        <dbReference type="EMBL" id="PWD97569.1"/>
    </source>
</evidence>
<evidence type="ECO:0000256" key="7">
    <source>
        <dbReference type="ARBA" id="ARBA00023237"/>
    </source>
</evidence>
<evidence type="ECO:0000313" key="10">
    <source>
        <dbReference type="Proteomes" id="UP000244956"/>
    </source>
</evidence>
<dbReference type="AlphaFoldDB" id="A0A2U2B3D1"/>
<evidence type="ECO:0000256" key="6">
    <source>
        <dbReference type="ARBA" id="ARBA00023136"/>
    </source>
</evidence>
<keyword evidence="10" id="KW-1185">Reference proteome</keyword>
<dbReference type="InterPro" id="IPR003423">
    <property type="entry name" value="OMP_efflux"/>
</dbReference>
<evidence type="ECO:0000256" key="5">
    <source>
        <dbReference type="ARBA" id="ARBA00022692"/>
    </source>
</evidence>
<comment type="caution">
    <text evidence="9">The sequence shown here is derived from an EMBL/GenBank/DDBJ whole genome shotgun (WGS) entry which is preliminary data.</text>
</comment>
<proteinExistence type="inferred from homology"/>
<dbReference type="PANTHER" id="PTHR30026">
    <property type="entry name" value="OUTER MEMBRANE PROTEIN TOLC"/>
    <property type="match status" value="1"/>
</dbReference>
<dbReference type="GO" id="GO:1990281">
    <property type="term" value="C:efflux pump complex"/>
    <property type="evidence" value="ECO:0007669"/>
    <property type="project" value="TreeGrafter"/>
</dbReference>
<accession>A0A2U2B3D1</accession>
<dbReference type="GO" id="GO:0009279">
    <property type="term" value="C:cell outer membrane"/>
    <property type="evidence" value="ECO:0007669"/>
    <property type="project" value="UniProtKB-SubCell"/>
</dbReference>
<keyword evidence="5" id="KW-0812">Transmembrane</keyword>
<feature type="chain" id="PRO_5015631003" evidence="8">
    <location>
        <begin position="20"/>
        <end position="423"/>
    </location>
</feature>
<keyword evidence="8" id="KW-0732">Signal</keyword>
<keyword evidence="6" id="KW-0472">Membrane</keyword>
<dbReference type="Gene3D" id="1.20.1600.10">
    <property type="entry name" value="Outer membrane efflux proteins (OEP)"/>
    <property type="match status" value="1"/>
</dbReference>
<dbReference type="GO" id="GO:0015288">
    <property type="term" value="F:porin activity"/>
    <property type="evidence" value="ECO:0007669"/>
    <property type="project" value="TreeGrafter"/>
</dbReference>
<keyword evidence="4" id="KW-1134">Transmembrane beta strand</keyword>
<organism evidence="9 10">
    <name type="scientific">Marinilabilia rubra</name>
    <dbReference type="NCBI Taxonomy" id="2162893"/>
    <lineage>
        <taxon>Bacteria</taxon>
        <taxon>Pseudomonadati</taxon>
        <taxon>Bacteroidota</taxon>
        <taxon>Bacteroidia</taxon>
        <taxon>Marinilabiliales</taxon>
        <taxon>Marinilabiliaceae</taxon>
        <taxon>Marinilabilia</taxon>
    </lineage>
</organism>
<dbReference type="RefSeq" id="WP_109266252.1">
    <property type="nucleotide sequence ID" value="NZ_QEWP01000032.1"/>
</dbReference>
<comment type="subcellular location">
    <subcellularLocation>
        <location evidence="1">Cell outer membrane</location>
    </subcellularLocation>
</comment>
<keyword evidence="3" id="KW-0813">Transport</keyword>
<feature type="signal peptide" evidence="8">
    <location>
        <begin position="1"/>
        <end position="19"/>
    </location>
</feature>
<dbReference type="Pfam" id="PF02321">
    <property type="entry name" value="OEP"/>
    <property type="match status" value="1"/>
</dbReference>
<sequence>MKNLILISFFLIGGSAGFAQNITLMDCWAMARENYPLIKGKEVLKRTTELNILNINSKWFPQFTVSGQASWQSDVPHVDAGSGMPGFSIPQAPKDQYKMNLDVSQTIYDAGKMRALAEVEEAKGNVEEQGIEIELHEIKRRVADLYFNVLMLSHQEKQVDQKLEALNARRKELSSLYENGVVHKSSLKNINAERLLVQQKLVSIQSGIKVLLNNLSSYIGQNIKNTENLQVPGVESFFNTGDRPEYQLFQYQKEQLQKTGDLDERNRWPVLVAFGQAGYGNPGYNMLNDEFDIYYMVGLKLKWTPWDWKETHRKKLVVEKRTQLINYREKAFRVNQERAVRQIDGDIDQFLKMMEYDDRIVVLRKEVVLESETRLKNGTVTFSDYLMDLNAAVEARINRDLHKLQYLRGMALKFITEGGSQNQ</sequence>
<keyword evidence="7" id="KW-0998">Cell outer membrane</keyword>
<dbReference type="SUPFAM" id="SSF56954">
    <property type="entry name" value="Outer membrane efflux proteins (OEP)"/>
    <property type="match status" value="1"/>
</dbReference>
<dbReference type="OrthoDB" id="976750at2"/>
<evidence type="ECO:0000256" key="1">
    <source>
        <dbReference type="ARBA" id="ARBA00004442"/>
    </source>
</evidence>
<evidence type="ECO:0000256" key="4">
    <source>
        <dbReference type="ARBA" id="ARBA00022452"/>
    </source>
</evidence>
<evidence type="ECO:0000256" key="2">
    <source>
        <dbReference type="ARBA" id="ARBA00007613"/>
    </source>
</evidence>
<dbReference type="PANTHER" id="PTHR30026:SF20">
    <property type="entry name" value="OUTER MEMBRANE PROTEIN TOLC"/>
    <property type="match status" value="1"/>
</dbReference>
<gene>
    <name evidence="9" type="ORF">DDZ16_19995</name>
</gene>
<name>A0A2U2B3D1_9BACT</name>
<dbReference type="Proteomes" id="UP000244956">
    <property type="component" value="Unassembled WGS sequence"/>
</dbReference>